<feature type="domain" description="Integrase core" evidence="1">
    <location>
        <begin position="108"/>
        <end position="145"/>
    </location>
</feature>
<dbReference type="PANTHER" id="PTHR46791">
    <property type="entry name" value="EXPRESSED PROTEIN"/>
    <property type="match status" value="1"/>
</dbReference>
<protein>
    <recommendedName>
        <fullName evidence="1">Integrase core domain-containing protein</fullName>
    </recommendedName>
</protein>
<evidence type="ECO:0000313" key="3">
    <source>
        <dbReference type="Proteomes" id="UP001163046"/>
    </source>
</evidence>
<keyword evidence="3" id="KW-1185">Reference proteome</keyword>
<dbReference type="EMBL" id="MU827795">
    <property type="protein sequence ID" value="KAJ7328627.1"/>
    <property type="molecule type" value="Genomic_DNA"/>
</dbReference>
<accession>A0A9W9YAB3</accession>
<evidence type="ECO:0000259" key="1">
    <source>
        <dbReference type="Pfam" id="PF24764"/>
    </source>
</evidence>
<sequence>MDGHHKLIRWKFVVHGCIDGYSRKIMYLSCKGNNRADTVLAQFTNAVDAYGFPSRVRGDHGIENVMVARYMFNHPSRGPGRRSYITGPSVHNQRIERLWRDLFGLTSILKDFPNGWDNHPIRTARNRTPNQLWISGLLEETRSNAAVRNTEQLTDQELQEYGIDVDGPVPEPDSDGQEDRNLLDIANPLSEDDFAELQRQINPLHQDNIYGIDVFISSCLFVCTRIGT</sequence>
<dbReference type="SUPFAM" id="SSF53098">
    <property type="entry name" value="Ribonuclease H-like"/>
    <property type="match status" value="1"/>
</dbReference>
<dbReference type="InterPro" id="IPR012337">
    <property type="entry name" value="RNaseH-like_sf"/>
</dbReference>
<dbReference type="GO" id="GO:0003676">
    <property type="term" value="F:nucleic acid binding"/>
    <property type="evidence" value="ECO:0007669"/>
    <property type="project" value="InterPro"/>
</dbReference>
<feature type="domain" description="Integrase core" evidence="1">
    <location>
        <begin position="1"/>
        <end position="103"/>
    </location>
</feature>
<reference evidence="2" key="1">
    <citation type="submission" date="2023-01" db="EMBL/GenBank/DDBJ databases">
        <title>Genome assembly of the deep-sea coral Lophelia pertusa.</title>
        <authorList>
            <person name="Herrera S."/>
            <person name="Cordes E."/>
        </authorList>
    </citation>
    <scope>NUCLEOTIDE SEQUENCE</scope>
    <source>
        <strain evidence="2">USNM1676648</strain>
        <tissue evidence="2">Polyp</tissue>
    </source>
</reference>
<dbReference type="Proteomes" id="UP001163046">
    <property type="component" value="Unassembled WGS sequence"/>
</dbReference>
<dbReference type="OrthoDB" id="5960844at2759"/>
<gene>
    <name evidence="2" type="ORF">OS493_023896</name>
</gene>
<name>A0A9W9YAB3_9CNID</name>
<dbReference type="PANTHER" id="PTHR46791:SF5">
    <property type="entry name" value="CLR5 DOMAIN-CONTAINING PROTEIN-RELATED"/>
    <property type="match status" value="1"/>
</dbReference>
<dbReference type="InterPro" id="IPR036397">
    <property type="entry name" value="RNaseH_sf"/>
</dbReference>
<dbReference type="Pfam" id="PF24764">
    <property type="entry name" value="rva_4"/>
    <property type="match status" value="2"/>
</dbReference>
<dbReference type="AlphaFoldDB" id="A0A9W9YAB3"/>
<organism evidence="2 3">
    <name type="scientific">Desmophyllum pertusum</name>
    <dbReference type="NCBI Taxonomy" id="174260"/>
    <lineage>
        <taxon>Eukaryota</taxon>
        <taxon>Metazoa</taxon>
        <taxon>Cnidaria</taxon>
        <taxon>Anthozoa</taxon>
        <taxon>Hexacorallia</taxon>
        <taxon>Scleractinia</taxon>
        <taxon>Caryophylliina</taxon>
        <taxon>Caryophylliidae</taxon>
        <taxon>Desmophyllum</taxon>
    </lineage>
</organism>
<proteinExistence type="predicted"/>
<dbReference type="InterPro" id="IPR058913">
    <property type="entry name" value="Integrase_dom_put"/>
</dbReference>
<evidence type="ECO:0000313" key="2">
    <source>
        <dbReference type="EMBL" id="KAJ7328627.1"/>
    </source>
</evidence>
<dbReference type="Gene3D" id="3.30.420.10">
    <property type="entry name" value="Ribonuclease H-like superfamily/Ribonuclease H"/>
    <property type="match status" value="1"/>
</dbReference>
<comment type="caution">
    <text evidence="2">The sequence shown here is derived from an EMBL/GenBank/DDBJ whole genome shotgun (WGS) entry which is preliminary data.</text>
</comment>